<feature type="compositionally biased region" description="Basic and acidic residues" evidence="1">
    <location>
        <begin position="37"/>
        <end position="46"/>
    </location>
</feature>
<proteinExistence type="predicted"/>
<organism evidence="2 3">
    <name type="scientific">Drechslerella dactyloides</name>
    <name type="common">Nematode-trapping fungus</name>
    <name type="synonym">Arthrobotrys dactyloides</name>
    <dbReference type="NCBI Taxonomy" id="74499"/>
    <lineage>
        <taxon>Eukaryota</taxon>
        <taxon>Fungi</taxon>
        <taxon>Dikarya</taxon>
        <taxon>Ascomycota</taxon>
        <taxon>Pezizomycotina</taxon>
        <taxon>Orbiliomycetes</taxon>
        <taxon>Orbiliales</taxon>
        <taxon>Orbiliaceae</taxon>
        <taxon>Drechslerella</taxon>
    </lineage>
</organism>
<dbReference type="Proteomes" id="UP001221413">
    <property type="component" value="Unassembled WGS sequence"/>
</dbReference>
<evidence type="ECO:0000256" key="1">
    <source>
        <dbReference type="SAM" id="MobiDB-lite"/>
    </source>
</evidence>
<evidence type="ECO:0000313" key="3">
    <source>
        <dbReference type="Proteomes" id="UP001221413"/>
    </source>
</evidence>
<reference evidence="2" key="1">
    <citation type="submission" date="2023-01" db="EMBL/GenBank/DDBJ databases">
        <title>The chitinases involved in constricting ring structure development in the nematode-trapping fungus Drechslerella dactyloides.</title>
        <authorList>
            <person name="Wang R."/>
            <person name="Zhang L."/>
            <person name="Tang P."/>
            <person name="Li S."/>
            <person name="Liang L."/>
        </authorList>
    </citation>
    <scope>NUCLEOTIDE SEQUENCE</scope>
    <source>
        <strain evidence="2">YMF1.00031</strain>
    </source>
</reference>
<protein>
    <submittedName>
        <fullName evidence="2">Uncharacterized protein</fullName>
    </submittedName>
</protein>
<dbReference type="AlphaFoldDB" id="A0AAD6IY93"/>
<comment type="caution">
    <text evidence="2">The sequence shown here is derived from an EMBL/GenBank/DDBJ whole genome shotgun (WGS) entry which is preliminary data.</text>
</comment>
<gene>
    <name evidence="2" type="ORF">Dda_6674</name>
</gene>
<feature type="region of interest" description="Disordered" evidence="1">
    <location>
        <begin position="1"/>
        <end position="51"/>
    </location>
</feature>
<dbReference type="EMBL" id="JAQGDS010000008">
    <property type="protein sequence ID" value="KAJ6258627.1"/>
    <property type="molecule type" value="Genomic_DNA"/>
</dbReference>
<name>A0AAD6IY93_DREDA</name>
<evidence type="ECO:0000313" key="2">
    <source>
        <dbReference type="EMBL" id="KAJ6258627.1"/>
    </source>
</evidence>
<keyword evidence="3" id="KW-1185">Reference proteome</keyword>
<feature type="compositionally biased region" description="Basic and acidic residues" evidence="1">
    <location>
        <begin position="8"/>
        <end position="17"/>
    </location>
</feature>
<sequence>MGSAEIARGPEHAEHTKQAKHSTADARAAAIAQHNAKVAEPEERKQSAAAFTSTIPDKSLWHTVNGLDTIARNLGETVV</sequence>
<accession>A0AAD6IY93</accession>